<proteinExistence type="predicted"/>
<feature type="region of interest" description="Disordered" evidence="1">
    <location>
        <begin position="96"/>
        <end position="129"/>
    </location>
</feature>
<comment type="caution">
    <text evidence="2">The sequence shown here is derived from an EMBL/GenBank/DDBJ whole genome shotgun (WGS) entry which is preliminary data.</text>
</comment>
<reference evidence="2" key="1">
    <citation type="submission" date="2020-03" db="EMBL/GenBank/DDBJ databases">
        <authorList>
            <person name="Weist P."/>
        </authorList>
    </citation>
    <scope>NUCLEOTIDE SEQUENCE</scope>
</reference>
<dbReference type="EMBL" id="CADEAL010002195">
    <property type="protein sequence ID" value="CAB1438702.1"/>
    <property type="molecule type" value="Genomic_DNA"/>
</dbReference>
<keyword evidence="3" id="KW-1185">Reference proteome</keyword>
<protein>
    <submittedName>
        <fullName evidence="2">Uncharacterized protein</fullName>
    </submittedName>
</protein>
<evidence type="ECO:0000256" key="1">
    <source>
        <dbReference type="SAM" id="MobiDB-lite"/>
    </source>
</evidence>
<dbReference type="AlphaFoldDB" id="A0A9N7YV14"/>
<sequence length="129" mass="14646">MEFLPCRRVFDLTDRCREELGAKSLSLSSTCLLCCRRTQLGLKLCRNNDLSSLHPPDRVCTERPVKLKHMKRDIREGTPSSELELLINSTSVRGCEDGRRYGRAMHQGPQQSQADQSAKRERPTLCIAS</sequence>
<accession>A0A9N7YV14</accession>
<name>A0A9N7YV14_PLEPL</name>
<organism evidence="2 3">
    <name type="scientific">Pleuronectes platessa</name>
    <name type="common">European plaice</name>
    <dbReference type="NCBI Taxonomy" id="8262"/>
    <lineage>
        <taxon>Eukaryota</taxon>
        <taxon>Metazoa</taxon>
        <taxon>Chordata</taxon>
        <taxon>Craniata</taxon>
        <taxon>Vertebrata</taxon>
        <taxon>Euteleostomi</taxon>
        <taxon>Actinopterygii</taxon>
        <taxon>Neopterygii</taxon>
        <taxon>Teleostei</taxon>
        <taxon>Neoteleostei</taxon>
        <taxon>Acanthomorphata</taxon>
        <taxon>Carangaria</taxon>
        <taxon>Pleuronectiformes</taxon>
        <taxon>Pleuronectoidei</taxon>
        <taxon>Pleuronectidae</taxon>
        <taxon>Pleuronectes</taxon>
    </lineage>
</organism>
<evidence type="ECO:0000313" key="3">
    <source>
        <dbReference type="Proteomes" id="UP001153269"/>
    </source>
</evidence>
<evidence type="ECO:0000313" key="2">
    <source>
        <dbReference type="EMBL" id="CAB1438702.1"/>
    </source>
</evidence>
<dbReference type="Proteomes" id="UP001153269">
    <property type="component" value="Unassembled WGS sequence"/>
</dbReference>
<gene>
    <name evidence="2" type="ORF">PLEPLA_LOCUS26585</name>
</gene>